<evidence type="ECO:0000313" key="4">
    <source>
        <dbReference type="Proteomes" id="UP000028042"/>
    </source>
</evidence>
<dbReference type="RefSeq" id="WP_003446929.1">
    <property type="nucleotide sequence ID" value="NZ_ANZB01000013.1"/>
</dbReference>
<feature type="transmembrane region" description="Helical" evidence="1">
    <location>
        <begin position="6"/>
        <end position="29"/>
    </location>
</feature>
<dbReference type="Proteomes" id="UP000028042">
    <property type="component" value="Unassembled WGS sequence"/>
</dbReference>
<evidence type="ECO:0000313" key="3">
    <source>
        <dbReference type="EMBL" id="KRU13106.1"/>
    </source>
</evidence>
<name>A0A0H3J298_CLOPA</name>
<dbReference type="SUPFAM" id="SSF50405">
    <property type="entry name" value="Actin-crosslinking proteins"/>
    <property type="match status" value="1"/>
</dbReference>
<dbReference type="CDD" id="cd00257">
    <property type="entry name" value="beta-trefoil_FSCN-like"/>
    <property type="match status" value="1"/>
</dbReference>
<dbReference type="InterPro" id="IPR011055">
    <property type="entry name" value="Dup_hybrid_motif"/>
</dbReference>
<dbReference type="KEGG" id="cpae:CPAST_c07970"/>
<evidence type="ECO:0000313" key="5">
    <source>
        <dbReference type="Proteomes" id="UP000030905"/>
    </source>
</evidence>
<dbReference type="SUPFAM" id="SSF51261">
    <property type="entry name" value="Duplicated hybrid motif"/>
    <property type="match status" value="1"/>
</dbReference>
<reference evidence="3" key="2">
    <citation type="submission" date="2015-10" db="EMBL/GenBank/DDBJ databases">
        <title>Improved Draft Genome Sequence of Clostridium pasteurianum Strain ATCC 6013 (DSM 525) Using a Hybrid Next-Generation Sequencing Approach.</title>
        <authorList>
            <person name="Pyne M.E."/>
            <person name="Utturkar S.M."/>
            <person name="Brown S.D."/>
            <person name="Moo-Young M."/>
            <person name="Chung D.A."/>
            <person name="Chou P.C."/>
        </authorList>
    </citation>
    <scope>NUCLEOTIDE SEQUENCE</scope>
    <source>
        <strain evidence="3">ATCC 6013</strain>
    </source>
</reference>
<dbReference type="Proteomes" id="UP000030905">
    <property type="component" value="Chromosome"/>
</dbReference>
<dbReference type="InterPro" id="IPR008999">
    <property type="entry name" value="Actin-crosslinking"/>
</dbReference>
<evidence type="ECO:0000256" key="1">
    <source>
        <dbReference type="SAM" id="Phobius"/>
    </source>
</evidence>
<dbReference type="PATRIC" id="fig|1262449.3.peg.3217"/>
<feature type="transmembrane region" description="Helical" evidence="1">
    <location>
        <begin position="155"/>
        <end position="177"/>
    </location>
</feature>
<keyword evidence="1" id="KW-0472">Membrane</keyword>
<feature type="transmembrane region" description="Helical" evidence="1">
    <location>
        <begin position="183"/>
        <end position="205"/>
    </location>
</feature>
<dbReference type="eggNOG" id="COG2730">
    <property type="taxonomic scope" value="Bacteria"/>
</dbReference>
<dbReference type="Gene3D" id="2.80.10.50">
    <property type="match status" value="1"/>
</dbReference>
<accession>A0A0H3J298</accession>
<keyword evidence="1" id="KW-1133">Transmembrane helix</keyword>
<protein>
    <submittedName>
        <fullName evidence="2">Uncharacterized protein</fullName>
    </submittedName>
</protein>
<sequence length="482" mass="55560">MISKFSLIIKIIFIAVVYLILFFSLRIMFKDTRKSNKEQQKAYNGPDFDEEDTIVSHREDTIISDREKNTGIFYKDYSEADNNRYNNSTEEQEEAVYSPLIDKLIGICEYVEGIYIKQLKKKKIISDTKNINREKRKYYNRIIYSPINGKIYNSYYNYVFMNLLLVLVITLIFTVLFTSELKFPFKLLSIIPAAVFFLYLCKLYNYLSPFISRIKVLRRHLIYINKENFKDPVISPVEGIISSLKEDENSIEIKTAFGIRLFISMKYIKSIEMLVKEGDKITLGEELFKFTVEGETNPVMFFYIGSNRSYKIKSIKQMNFEIIQQNDALFLAECSIYEASPILRDGEVISLSSYVYGDNEYSSKIVTVNGTNGQALMENSNAMGKEERFLVVGSKDGTVSLKSLKNTAYVGVNLSEKGKLSANSFEINNAEKFIFIWQEQGAYVIIALANNKVVSADINAEGTLMANHDYIGAAERFYIWKH</sequence>
<proteinExistence type="predicted"/>
<keyword evidence="5" id="KW-1185">Reference proteome</keyword>
<dbReference type="EMBL" id="JPGY02000001">
    <property type="protein sequence ID" value="KRU13106.1"/>
    <property type="molecule type" value="Genomic_DNA"/>
</dbReference>
<dbReference type="EMBL" id="CP009268">
    <property type="protein sequence ID" value="AJA50885.1"/>
    <property type="molecule type" value="Genomic_DNA"/>
</dbReference>
<evidence type="ECO:0000313" key="2">
    <source>
        <dbReference type="EMBL" id="AJA50885.1"/>
    </source>
</evidence>
<dbReference type="GeneID" id="93073009"/>
<reference evidence="3 4" key="3">
    <citation type="journal article" name="Genome Announc.">
        <title>Improved Draft Genome Sequence of Clostridium pasteurianum Strain ATCC 6013 (DSM 525) Using a Hybrid Next-Generation Sequencing Approach.</title>
        <authorList>
            <person name="Pyne M.E."/>
            <person name="Utturkar S."/>
            <person name="Brown S.D."/>
            <person name="Moo-Young M."/>
            <person name="Chung D.A."/>
            <person name="Chou C.P."/>
        </authorList>
    </citation>
    <scope>NUCLEOTIDE SEQUENCE [LARGE SCALE GENOMIC DNA]</scope>
    <source>
        <strain evidence="3 4">ATCC 6013</strain>
    </source>
</reference>
<dbReference type="KEGG" id="cpat:CLPA_c07970"/>
<keyword evidence="1" id="KW-0812">Transmembrane</keyword>
<dbReference type="AlphaFoldDB" id="A0A0H3J298"/>
<organism evidence="2 5">
    <name type="scientific">Clostridium pasteurianum DSM 525 = ATCC 6013</name>
    <dbReference type="NCBI Taxonomy" id="1262449"/>
    <lineage>
        <taxon>Bacteria</taxon>
        <taxon>Bacillati</taxon>
        <taxon>Bacillota</taxon>
        <taxon>Clostridia</taxon>
        <taxon>Eubacteriales</taxon>
        <taxon>Clostridiaceae</taxon>
        <taxon>Clostridium</taxon>
    </lineage>
</organism>
<gene>
    <name evidence="2" type="ORF">CLPA_c07970</name>
    <name evidence="3" type="ORF">CP6013_02354</name>
</gene>
<reference evidence="2 5" key="1">
    <citation type="journal article" date="2015" name="Genome Announc.">
        <title>Complete Genome Sequence of the Nitrogen-Fixing and Solvent-Producing Clostridium pasteurianum DSM 525.</title>
        <authorList>
            <person name="Poehlein A."/>
            <person name="Grosse-Honebrink A."/>
            <person name="Zhang Y."/>
            <person name="Minton N.P."/>
            <person name="Daniel R."/>
        </authorList>
    </citation>
    <scope>NUCLEOTIDE SEQUENCE [LARGE SCALE GENOMIC DNA]</scope>
    <source>
        <strain evidence="2">DSM 525</strain>
        <strain evidence="5">DSM 525 / ATCC 6013</strain>
    </source>
</reference>